<keyword evidence="3" id="KW-0997">Cell inner membrane</keyword>
<dbReference type="PANTHER" id="PTHR47529">
    <property type="entry name" value="PEPTIDYL-PROLYL CIS-TRANS ISOMERASE D"/>
    <property type="match status" value="1"/>
</dbReference>
<dbReference type="OrthoDB" id="9812372at2"/>
<dbReference type="Pfam" id="PF13623">
    <property type="entry name" value="SurA_N_2"/>
    <property type="match status" value="1"/>
</dbReference>
<keyword evidence="7" id="KW-0143">Chaperone</keyword>
<evidence type="ECO:0000256" key="5">
    <source>
        <dbReference type="ARBA" id="ARBA00022989"/>
    </source>
</evidence>
<reference evidence="14 15" key="1">
    <citation type="submission" date="2015-08" db="EMBL/GenBank/DDBJ databases">
        <title>Complete genome sequence of Rufibacter tibetensis strain 1351t, a radiation-resistant bacterium from tibet plateau.</title>
        <authorList>
            <person name="Dai J."/>
        </authorList>
    </citation>
    <scope>NUCLEOTIDE SEQUENCE [LARGE SCALE GENOMIC DNA]</scope>
    <source>
        <strain evidence="14 15">1351</strain>
    </source>
</reference>
<dbReference type="Gene3D" id="3.10.50.40">
    <property type="match status" value="1"/>
</dbReference>
<evidence type="ECO:0000313" key="14">
    <source>
        <dbReference type="EMBL" id="ALI98973.1"/>
    </source>
</evidence>
<dbReference type="GO" id="GO:0003755">
    <property type="term" value="F:peptidyl-prolyl cis-trans isomerase activity"/>
    <property type="evidence" value="ECO:0007669"/>
    <property type="project" value="UniProtKB-KW"/>
</dbReference>
<keyword evidence="11" id="KW-0697">Rotamase</keyword>
<organism evidence="14 15">
    <name type="scientific">Rufibacter tibetensis</name>
    <dbReference type="NCBI Taxonomy" id="512763"/>
    <lineage>
        <taxon>Bacteria</taxon>
        <taxon>Pseudomonadati</taxon>
        <taxon>Bacteroidota</taxon>
        <taxon>Cytophagia</taxon>
        <taxon>Cytophagales</taxon>
        <taxon>Hymenobacteraceae</taxon>
        <taxon>Rufibacter</taxon>
    </lineage>
</organism>
<evidence type="ECO:0000256" key="2">
    <source>
        <dbReference type="ARBA" id="ARBA00022475"/>
    </source>
</evidence>
<proteinExistence type="inferred from homology"/>
<evidence type="ECO:0000256" key="3">
    <source>
        <dbReference type="ARBA" id="ARBA00022519"/>
    </source>
</evidence>
<dbReference type="AlphaFoldDB" id="A0A0P0CI26"/>
<evidence type="ECO:0000256" key="10">
    <source>
        <dbReference type="ARBA" id="ARBA00042775"/>
    </source>
</evidence>
<name>A0A0P0CI26_9BACT</name>
<evidence type="ECO:0000256" key="4">
    <source>
        <dbReference type="ARBA" id="ARBA00022692"/>
    </source>
</evidence>
<evidence type="ECO:0000256" key="7">
    <source>
        <dbReference type="ARBA" id="ARBA00023186"/>
    </source>
</evidence>
<dbReference type="InterPro" id="IPR052029">
    <property type="entry name" value="PpiD_chaperone"/>
</dbReference>
<keyword evidence="4 12" id="KW-0812">Transmembrane</keyword>
<dbReference type="PATRIC" id="fig|512763.3.peg.1824"/>
<feature type="domain" description="PpiC" evidence="13">
    <location>
        <begin position="341"/>
        <end position="442"/>
    </location>
</feature>
<evidence type="ECO:0000313" key="15">
    <source>
        <dbReference type="Proteomes" id="UP000061382"/>
    </source>
</evidence>
<accession>A0A0P0CI26</accession>
<feature type="transmembrane region" description="Helical" evidence="12">
    <location>
        <begin position="12"/>
        <end position="32"/>
    </location>
</feature>
<gene>
    <name evidence="14" type="ORF">DC20_08285</name>
</gene>
<dbReference type="InterPro" id="IPR027304">
    <property type="entry name" value="Trigger_fact/SurA_dom_sf"/>
</dbReference>
<keyword evidence="5 12" id="KW-1133">Transmembrane helix</keyword>
<dbReference type="InterPro" id="IPR046357">
    <property type="entry name" value="PPIase_dom_sf"/>
</dbReference>
<evidence type="ECO:0000256" key="11">
    <source>
        <dbReference type="PROSITE-ProRule" id="PRU00278"/>
    </source>
</evidence>
<keyword evidence="6 12" id="KW-0472">Membrane</keyword>
<dbReference type="SUPFAM" id="SSF54534">
    <property type="entry name" value="FKBP-like"/>
    <property type="match status" value="1"/>
</dbReference>
<dbReference type="RefSeq" id="WP_062543400.1">
    <property type="nucleotide sequence ID" value="NZ_CP012643.1"/>
</dbReference>
<comment type="similarity">
    <text evidence="8">Belongs to the PpiD chaperone family.</text>
</comment>
<dbReference type="SUPFAM" id="SSF109998">
    <property type="entry name" value="Triger factor/SurA peptide-binding domain-like"/>
    <property type="match status" value="1"/>
</dbReference>
<keyword evidence="2" id="KW-1003">Cell membrane</keyword>
<evidence type="ECO:0000256" key="6">
    <source>
        <dbReference type="ARBA" id="ARBA00023136"/>
    </source>
</evidence>
<dbReference type="InterPro" id="IPR000297">
    <property type="entry name" value="PPIase_PpiC"/>
</dbReference>
<comment type="subcellular location">
    <subcellularLocation>
        <location evidence="1">Cell inner membrane</location>
        <topology evidence="1">Single-pass type II membrane protein</topology>
        <orientation evidence="1">Periplasmic side</orientation>
    </subcellularLocation>
</comment>
<evidence type="ECO:0000259" key="13">
    <source>
        <dbReference type="PROSITE" id="PS50198"/>
    </source>
</evidence>
<keyword evidence="15" id="KW-1185">Reference proteome</keyword>
<evidence type="ECO:0000256" key="8">
    <source>
        <dbReference type="ARBA" id="ARBA00038408"/>
    </source>
</evidence>
<keyword evidence="11 14" id="KW-0413">Isomerase</keyword>
<dbReference type="PROSITE" id="PS50198">
    <property type="entry name" value="PPIC_PPIASE_2"/>
    <property type="match status" value="1"/>
</dbReference>
<dbReference type="KEGG" id="rti:DC20_08285"/>
<evidence type="ECO:0000256" key="12">
    <source>
        <dbReference type="SAM" id="Phobius"/>
    </source>
</evidence>
<dbReference type="EMBL" id="CP012643">
    <property type="protein sequence ID" value="ALI98973.1"/>
    <property type="molecule type" value="Genomic_DNA"/>
</dbReference>
<dbReference type="Pfam" id="PF13616">
    <property type="entry name" value="Rotamase_3"/>
    <property type="match status" value="1"/>
</dbReference>
<dbReference type="GO" id="GO:0005886">
    <property type="term" value="C:plasma membrane"/>
    <property type="evidence" value="ECO:0007669"/>
    <property type="project" value="UniProtKB-SubCell"/>
</dbReference>
<dbReference type="PANTHER" id="PTHR47529:SF1">
    <property type="entry name" value="PERIPLASMIC CHAPERONE PPID"/>
    <property type="match status" value="1"/>
</dbReference>
<evidence type="ECO:0000256" key="9">
    <source>
        <dbReference type="ARBA" id="ARBA00040743"/>
    </source>
</evidence>
<dbReference type="STRING" id="512763.DC20_08285"/>
<dbReference type="Proteomes" id="UP000061382">
    <property type="component" value="Chromosome"/>
</dbReference>
<evidence type="ECO:0000256" key="1">
    <source>
        <dbReference type="ARBA" id="ARBA00004382"/>
    </source>
</evidence>
<sequence>MALINKIREKSGFAIGAIAIGLLIFIVLGDLLGPNSRLFGSNTTVGEVAGHEVSVQEFEGMFEEAKNNYANQYGRQPSEAELASLREQTWNQLVFKYAFEEEFEKVGLGISAEEQVDMVQGRNVHPALKQMFTDPQTGQFSVEQVKQTLRNLGSMPPEQQAAWRKYEADLATDRLRNKYYNLFTFSNYVTTEEAKRFNAEQNTRASINSLFVPYFSIADSTIKVTDDQLSEYLNNNKKKFEVEEGRSITYVTVPVSASKEDSSAYSTETQELAARFATTENDSLFVKAESDTPFNSAYLPANELPEELKTQTLEKGKMYGPFAQNGNFSLYKIMDVKEGGKASVRASHILIKPENTTPEAKAAAKAKAQDLLNQIKGGANFAQLAAQHGTDGTASQGGDLGWFTEGRMVPAFEKAVFSAPGAGLLPNLVETDYGYHIVKITEPKTTKTYQVAQVTRALTPSDNSRENAFSRAGVIASSSTDLESFNKAVANEKGVMKAEAKNFSASDRAINNLQNARELVRWAFSEDTKKGDVSPVITMDDQYVVAVLTGKREKGIAKVEDVRDELTALVRNELKAKKIKEKLASLSGPLDQIAAKYGPDALVRPANDVTLGAANVPGLGFEPVAVGKAFGLKPGQRTGPIDGEGGVVIVELTSITPATPVADVASVKQQLQGTRAGRVQGALYEAVRKNADIKDNRVRFF</sequence>
<protein>
    <recommendedName>
        <fullName evidence="9">Periplasmic chaperone PpiD</fullName>
    </recommendedName>
    <alternativeName>
        <fullName evidence="10">Periplasmic folding chaperone</fullName>
    </alternativeName>
</protein>